<feature type="region of interest" description="Disordered" evidence="1">
    <location>
        <begin position="28"/>
        <end position="54"/>
    </location>
</feature>
<dbReference type="OrthoDB" id="3071638at2759"/>
<dbReference type="AlphaFoldDB" id="A0A409YP45"/>
<sequence>METSNPDDFFNDSFEGLSLDEHDSSIVSVDSTGGLSTNDLSVDHNTRSTTKDSRDRVQSWDGLRSWALKDDSSHSKAEEEMIFDILHPFFSVISSHPNIPKAIYASSPLESQIKTFIRDSKRFADELENIMAARPEVDYKVISFSKMNMKVLKAIGVVLHDTSKEFGSNFLDVFTSDSALDDESVFTERRTSFLKYWIPSDAALSGHSFMTKCLSLISLYMLHFLEAGSRTIIDAVFLGLAHLMRDMEYEQVIVPELKVSSNANALVQANHTIPTIDTNWEIKGKPVVVVLHGSIDYATTAKLVRELLSEYNLATLFSADREMNQFQIFMVEAKKPASTTGDGGTAFNQLSKHLPQVIGEAMAGIKYKEAQQARSQGVNKLFNAQSVPWCLSDGINWIFGILVYEPLQNDACKWHSYRLENITLGKDGVAGIHLGDLTALKRLMATLVILSTFQPQYIVDELDHIIVNRHCINTCNWLR</sequence>
<protein>
    <submittedName>
        <fullName evidence="2">Uncharacterized protein</fullName>
    </submittedName>
</protein>
<accession>A0A409YP45</accession>
<evidence type="ECO:0000313" key="3">
    <source>
        <dbReference type="Proteomes" id="UP000284842"/>
    </source>
</evidence>
<reference evidence="2 3" key="1">
    <citation type="journal article" date="2018" name="Evol. Lett.">
        <title>Horizontal gene cluster transfer increased hallucinogenic mushroom diversity.</title>
        <authorList>
            <person name="Reynolds H.T."/>
            <person name="Vijayakumar V."/>
            <person name="Gluck-Thaler E."/>
            <person name="Korotkin H.B."/>
            <person name="Matheny P.B."/>
            <person name="Slot J.C."/>
        </authorList>
    </citation>
    <scope>NUCLEOTIDE SEQUENCE [LARGE SCALE GENOMIC DNA]</scope>
    <source>
        <strain evidence="2 3">2629</strain>
    </source>
</reference>
<organism evidence="2 3">
    <name type="scientific">Panaeolus cyanescens</name>
    <dbReference type="NCBI Taxonomy" id="181874"/>
    <lineage>
        <taxon>Eukaryota</taxon>
        <taxon>Fungi</taxon>
        <taxon>Dikarya</taxon>
        <taxon>Basidiomycota</taxon>
        <taxon>Agaricomycotina</taxon>
        <taxon>Agaricomycetes</taxon>
        <taxon>Agaricomycetidae</taxon>
        <taxon>Agaricales</taxon>
        <taxon>Agaricineae</taxon>
        <taxon>Galeropsidaceae</taxon>
        <taxon>Panaeolus</taxon>
    </lineage>
</organism>
<dbReference type="Proteomes" id="UP000284842">
    <property type="component" value="Unassembled WGS sequence"/>
</dbReference>
<dbReference type="InParanoid" id="A0A409YP45"/>
<evidence type="ECO:0000256" key="1">
    <source>
        <dbReference type="SAM" id="MobiDB-lite"/>
    </source>
</evidence>
<comment type="caution">
    <text evidence="2">The sequence shown here is derived from an EMBL/GenBank/DDBJ whole genome shotgun (WGS) entry which is preliminary data.</text>
</comment>
<feature type="compositionally biased region" description="Basic and acidic residues" evidence="1">
    <location>
        <begin position="41"/>
        <end position="54"/>
    </location>
</feature>
<dbReference type="EMBL" id="NHTK01000893">
    <property type="protein sequence ID" value="PPR04792.1"/>
    <property type="molecule type" value="Genomic_DNA"/>
</dbReference>
<evidence type="ECO:0000313" key="2">
    <source>
        <dbReference type="EMBL" id="PPR04792.1"/>
    </source>
</evidence>
<feature type="compositionally biased region" description="Polar residues" evidence="1">
    <location>
        <begin position="28"/>
        <end position="40"/>
    </location>
</feature>
<proteinExistence type="predicted"/>
<keyword evidence="3" id="KW-1185">Reference proteome</keyword>
<name>A0A409YP45_9AGAR</name>
<gene>
    <name evidence="2" type="ORF">CVT24_007108</name>
</gene>